<dbReference type="GO" id="GO:0055085">
    <property type="term" value="P:transmembrane transport"/>
    <property type="evidence" value="ECO:0007669"/>
    <property type="project" value="InterPro"/>
</dbReference>
<keyword evidence="6 8" id="KW-1133">Transmembrane helix</keyword>
<accession>A0AA41Z0D8</accession>
<comment type="subcellular location">
    <subcellularLocation>
        <location evidence="1 8">Cell membrane</location>
        <topology evidence="1 8">Multi-pass membrane protein</topology>
    </subcellularLocation>
</comment>
<evidence type="ECO:0000259" key="9">
    <source>
        <dbReference type="PROSITE" id="PS50928"/>
    </source>
</evidence>
<dbReference type="Pfam" id="PF00528">
    <property type="entry name" value="BPD_transp_1"/>
    <property type="match status" value="1"/>
</dbReference>
<organism evidence="10 11">
    <name type="scientific">Lichenifustis flavocetrariae</name>
    <dbReference type="NCBI Taxonomy" id="2949735"/>
    <lineage>
        <taxon>Bacteria</taxon>
        <taxon>Pseudomonadati</taxon>
        <taxon>Pseudomonadota</taxon>
        <taxon>Alphaproteobacteria</taxon>
        <taxon>Hyphomicrobiales</taxon>
        <taxon>Lichenihabitantaceae</taxon>
        <taxon>Lichenifustis</taxon>
    </lineage>
</organism>
<name>A0AA41Z0D8_9HYPH</name>
<dbReference type="SUPFAM" id="SSF161098">
    <property type="entry name" value="MetI-like"/>
    <property type="match status" value="1"/>
</dbReference>
<dbReference type="InterPro" id="IPR000515">
    <property type="entry name" value="MetI-like"/>
</dbReference>
<dbReference type="PANTHER" id="PTHR42929">
    <property type="entry name" value="INNER MEMBRANE ABC TRANSPORTER PERMEASE PROTEIN YDCU-RELATED-RELATED"/>
    <property type="match status" value="1"/>
</dbReference>
<evidence type="ECO:0000256" key="4">
    <source>
        <dbReference type="ARBA" id="ARBA00022475"/>
    </source>
</evidence>
<evidence type="ECO:0000256" key="8">
    <source>
        <dbReference type="RuleBase" id="RU363032"/>
    </source>
</evidence>
<evidence type="ECO:0000256" key="5">
    <source>
        <dbReference type="ARBA" id="ARBA00022692"/>
    </source>
</evidence>
<evidence type="ECO:0000313" key="10">
    <source>
        <dbReference type="EMBL" id="MCW6508228.1"/>
    </source>
</evidence>
<feature type="domain" description="ABC transmembrane type-1" evidence="9">
    <location>
        <begin position="61"/>
        <end position="269"/>
    </location>
</feature>
<dbReference type="Proteomes" id="UP001165667">
    <property type="component" value="Unassembled WGS sequence"/>
</dbReference>
<proteinExistence type="inferred from homology"/>
<dbReference type="AlphaFoldDB" id="A0AA41Z0D8"/>
<dbReference type="Gene3D" id="1.10.3720.10">
    <property type="entry name" value="MetI-like"/>
    <property type="match status" value="1"/>
</dbReference>
<dbReference type="PROSITE" id="PS50928">
    <property type="entry name" value="ABC_TM1"/>
    <property type="match status" value="1"/>
</dbReference>
<keyword evidence="11" id="KW-1185">Reference proteome</keyword>
<dbReference type="CDD" id="cd06261">
    <property type="entry name" value="TM_PBP2"/>
    <property type="match status" value="1"/>
</dbReference>
<feature type="transmembrane region" description="Helical" evidence="8">
    <location>
        <begin position="5"/>
        <end position="24"/>
    </location>
</feature>
<dbReference type="GO" id="GO:0005886">
    <property type="term" value="C:plasma membrane"/>
    <property type="evidence" value="ECO:0007669"/>
    <property type="project" value="UniProtKB-SubCell"/>
</dbReference>
<sequence length="279" mass="30929">MPFGLVFLAFFVVPLILVVVVSFFDYNDYETIPSFTTRSYVENFEGCVSQLPDVCTILKTYGSTLKFCFLVWALTLVIGFTIAYFLAFHVRSVTVQMTLALVCTIPFWTSNVIRMISWIPLLGRNGLINQMLVGGHVVSQPVEWLLYSQFSVVLAFVHLFTFFMVIPIFNSMARIDKRLIEAAYDAGANGWQTLWNVIIPLAKPGIVIGSIFVVTIVMGDFITVGVMGGEQVASAGKVIETRLNALQFPPAAANAVLLLVVTLGIITLLTRVVDIRKEL</sequence>
<protein>
    <submittedName>
        <fullName evidence="10">ABC transporter permease</fullName>
    </submittedName>
</protein>
<feature type="transmembrane region" description="Helical" evidence="8">
    <location>
        <begin position="69"/>
        <end position="87"/>
    </location>
</feature>
<evidence type="ECO:0000256" key="3">
    <source>
        <dbReference type="ARBA" id="ARBA00022448"/>
    </source>
</evidence>
<keyword evidence="5 8" id="KW-0812">Transmembrane</keyword>
<dbReference type="InterPro" id="IPR035906">
    <property type="entry name" value="MetI-like_sf"/>
</dbReference>
<keyword evidence="7 8" id="KW-0472">Membrane</keyword>
<dbReference type="RefSeq" id="WP_282584824.1">
    <property type="nucleotide sequence ID" value="NZ_JAMOIM010000005.1"/>
</dbReference>
<gene>
    <name evidence="10" type="ORF">M8523_09360</name>
</gene>
<comment type="similarity">
    <text evidence="2">Belongs to the binding-protein-dependent transport system permease family. CysTW subfamily.</text>
</comment>
<keyword evidence="3 8" id="KW-0813">Transport</keyword>
<reference evidence="10" key="1">
    <citation type="submission" date="2022-05" db="EMBL/GenBank/DDBJ databases">
        <authorList>
            <person name="Pankratov T."/>
        </authorList>
    </citation>
    <scope>NUCLEOTIDE SEQUENCE</scope>
    <source>
        <strain evidence="10">BP6-180914</strain>
    </source>
</reference>
<evidence type="ECO:0000256" key="1">
    <source>
        <dbReference type="ARBA" id="ARBA00004651"/>
    </source>
</evidence>
<keyword evidence="4" id="KW-1003">Cell membrane</keyword>
<evidence type="ECO:0000256" key="6">
    <source>
        <dbReference type="ARBA" id="ARBA00022989"/>
    </source>
</evidence>
<feature type="transmembrane region" description="Helical" evidence="8">
    <location>
        <begin position="144"/>
        <end position="169"/>
    </location>
</feature>
<evidence type="ECO:0000256" key="2">
    <source>
        <dbReference type="ARBA" id="ARBA00007069"/>
    </source>
</evidence>
<comment type="caution">
    <text evidence="10">The sequence shown here is derived from an EMBL/GenBank/DDBJ whole genome shotgun (WGS) entry which is preliminary data.</text>
</comment>
<feature type="transmembrane region" description="Helical" evidence="8">
    <location>
        <begin position="248"/>
        <end position="269"/>
    </location>
</feature>
<evidence type="ECO:0000256" key="7">
    <source>
        <dbReference type="ARBA" id="ARBA00023136"/>
    </source>
</evidence>
<dbReference type="EMBL" id="JAMOIM010000005">
    <property type="protein sequence ID" value="MCW6508228.1"/>
    <property type="molecule type" value="Genomic_DNA"/>
</dbReference>
<dbReference type="PANTHER" id="PTHR42929:SF1">
    <property type="entry name" value="INNER MEMBRANE ABC TRANSPORTER PERMEASE PROTEIN YDCU-RELATED"/>
    <property type="match status" value="1"/>
</dbReference>
<feature type="transmembrane region" description="Helical" evidence="8">
    <location>
        <begin position="99"/>
        <end position="121"/>
    </location>
</feature>
<evidence type="ECO:0000313" key="11">
    <source>
        <dbReference type="Proteomes" id="UP001165667"/>
    </source>
</evidence>